<dbReference type="InterPro" id="IPR051981">
    <property type="entry name" value="Glycosyltransf_32"/>
</dbReference>
<feature type="domain" description="Alpha 1,4-glycosyltransferase" evidence="4">
    <location>
        <begin position="346"/>
        <end position="475"/>
    </location>
</feature>
<gene>
    <name evidence="5" type="ORF">C7M84_023230</name>
</gene>
<feature type="transmembrane region" description="Helical" evidence="3">
    <location>
        <begin position="114"/>
        <end position="132"/>
    </location>
</feature>
<keyword evidence="6" id="KW-1185">Reference proteome</keyword>
<dbReference type="GO" id="GO:0016758">
    <property type="term" value="F:hexosyltransferase activity"/>
    <property type="evidence" value="ECO:0007669"/>
    <property type="project" value="TreeGrafter"/>
</dbReference>
<evidence type="ECO:0000256" key="2">
    <source>
        <dbReference type="ARBA" id="ARBA00022679"/>
    </source>
</evidence>
<dbReference type="InterPro" id="IPR007652">
    <property type="entry name" value="A1-4-GlycosylTfrase_dom"/>
</dbReference>
<evidence type="ECO:0000259" key="4">
    <source>
        <dbReference type="Pfam" id="PF04572"/>
    </source>
</evidence>
<sequence>MRSITLSNPVIRFSTYSSGHTVILYTSPQPSDKYQRTLNKTADCSDGNIGDFTSGVSSAAPHCSRCARYKKGGSFSRRWLVESDLVAAPQEQVQAPSGDIVLVRMSLCMTRQKCVLLSIVLSTGSIILYSMVNGGPVTLLRTELRLDTPQETTEIYERENTQKLEEWQRALCKSSVTDEPEYSQTLTLPMLARDITPNASDYNVYLSETGCNPRPLYRAWCSVESFALQNPTAKIWYVITAPYVDDTDSLVTILSERYKNLEVVGADLDKMFTGTPLEKLFKSGKWTRNTPWPANNLSNLLRNVLLWRWGGLNADTDCICVRNVTHLRNTLSYDEKDRVANNAIMHFEARHRFVLATMEYLKRNFKVATWHVNGPGAASHIVQELCGTKDLSQLLSRKCDSVELMPLKNMQLYNWKEWKNFFEKGKGSKFTEDHKDAYILHMYNKLSKKRAVEIGSQTIYDSVASVVCPLTYEAAKRRAYFF</sequence>
<dbReference type="STRING" id="6689.A0A423U4G6"/>
<evidence type="ECO:0000256" key="3">
    <source>
        <dbReference type="SAM" id="Phobius"/>
    </source>
</evidence>
<dbReference type="GO" id="GO:0006688">
    <property type="term" value="P:glycosphingolipid biosynthetic process"/>
    <property type="evidence" value="ECO:0007669"/>
    <property type="project" value="TreeGrafter"/>
</dbReference>
<dbReference type="Gene3D" id="3.90.550.20">
    <property type="match status" value="1"/>
</dbReference>
<keyword evidence="3" id="KW-0472">Membrane</keyword>
<proteinExistence type="inferred from homology"/>
<dbReference type="OrthoDB" id="409543at2759"/>
<dbReference type="Proteomes" id="UP000283509">
    <property type="component" value="Unassembled WGS sequence"/>
</dbReference>
<reference evidence="5 6" key="1">
    <citation type="submission" date="2018-04" db="EMBL/GenBank/DDBJ databases">
        <authorList>
            <person name="Zhang X."/>
            <person name="Yuan J."/>
            <person name="Li F."/>
            <person name="Xiang J."/>
        </authorList>
    </citation>
    <scope>NUCLEOTIDE SEQUENCE [LARGE SCALE GENOMIC DNA]</scope>
    <source>
        <tissue evidence="5">Muscle</tissue>
    </source>
</reference>
<dbReference type="PANTHER" id="PTHR12042:SF21">
    <property type="entry name" value="ALPHA1,4-GALACTOSYLTRANSFERASE 1-RELATED"/>
    <property type="match status" value="1"/>
</dbReference>
<evidence type="ECO:0000256" key="1">
    <source>
        <dbReference type="ARBA" id="ARBA00009003"/>
    </source>
</evidence>
<keyword evidence="3" id="KW-1133">Transmembrane helix</keyword>
<dbReference type="InterPro" id="IPR029044">
    <property type="entry name" value="Nucleotide-diphossugar_trans"/>
</dbReference>
<dbReference type="PANTHER" id="PTHR12042">
    <property type="entry name" value="LACTOSYLCERAMIDE 4-ALPHA-GALACTOSYLTRANSFERASE ALPHA- 1,4-GALACTOSYLTRANSFERASE"/>
    <property type="match status" value="1"/>
</dbReference>
<dbReference type="SUPFAM" id="SSF53448">
    <property type="entry name" value="Nucleotide-diphospho-sugar transferases"/>
    <property type="match status" value="1"/>
</dbReference>
<dbReference type="Pfam" id="PF04572">
    <property type="entry name" value="Gb3_synth"/>
    <property type="match status" value="1"/>
</dbReference>
<comment type="similarity">
    <text evidence="1">Belongs to the glycosyltransferase 32 family.</text>
</comment>
<keyword evidence="3" id="KW-0812">Transmembrane</keyword>
<keyword evidence="2 5" id="KW-0808">Transferase</keyword>
<dbReference type="AlphaFoldDB" id="A0A423U4G6"/>
<keyword evidence="5" id="KW-0328">Glycosyltransferase</keyword>
<dbReference type="EMBL" id="QCYY01000665">
    <property type="protein sequence ID" value="ROT83587.1"/>
    <property type="molecule type" value="Genomic_DNA"/>
</dbReference>
<dbReference type="GO" id="GO:0016020">
    <property type="term" value="C:membrane"/>
    <property type="evidence" value="ECO:0007669"/>
    <property type="project" value="GOC"/>
</dbReference>
<protein>
    <submittedName>
        <fullName evidence="5">Lactosylceramide 4-alpha-galactosyltransferase</fullName>
    </submittedName>
</protein>
<evidence type="ECO:0000313" key="5">
    <source>
        <dbReference type="EMBL" id="ROT83587.1"/>
    </source>
</evidence>
<comment type="caution">
    <text evidence="5">The sequence shown here is derived from an EMBL/GenBank/DDBJ whole genome shotgun (WGS) entry which is preliminary data.</text>
</comment>
<evidence type="ECO:0000313" key="6">
    <source>
        <dbReference type="Proteomes" id="UP000283509"/>
    </source>
</evidence>
<reference evidence="5 6" key="2">
    <citation type="submission" date="2019-01" db="EMBL/GenBank/DDBJ databases">
        <title>The decoding of complex shrimp genome reveals the adaptation for benthos swimmer, frequently molting mechanism and breeding impact on genome.</title>
        <authorList>
            <person name="Sun Y."/>
            <person name="Gao Y."/>
            <person name="Yu Y."/>
        </authorList>
    </citation>
    <scope>NUCLEOTIDE SEQUENCE [LARGE SCALE GENOMIC DNA]</scope>
    <source>
        <tissue evidence="5">Muscle</tissue>
    </source>
</reference>
<name>A0A423U4G6_PENVA</name>
<organism evidence="5 6">
    <name type="scientific">Penaeus vannamei</name>
    <name type="common">Whiteleg shrimp</name>
    <name type="synonym">Litopenaeus vannamei</name>
    <dbReference type="NCBI Taxonomy" id="6689"/>
    <lineage>
        <taxon>Eukaryota</taxon>
        <taxon>Metazoa</taxon>
        <taxon>Ecdysozoa</taxon>
        <taxon>Arthropoda</taxon>
        <taxon>Crustacea</taxon>
        <taxon>Multicrustacea</taxon>
        <taxon>Malacostraca</taxon>
        <taxon>Eumalacostraca</taxon>
        <taxon>Eucarida</taxon>
        <taxon>Decapoda</taxon>
        <taxon>Dendrobranchiata</taxon>
        <taxon>Penaeoidea</taxon>
        <taxon>Penaeidae</taxon>
        <taxon>Penaeus</taxon>
    </lineage>
</organism>
<accession>A0A423U4G6</accession>